<sequence>MMKVKSLAIEATSLNF</sequence>
<comment type="caution">
    <text evidence="1">The sequence shown here is derived from an EMBL/GenBank/DDBJ whole genome shotgun (WGS) entry which is preliminary data.</text>
</comment>
<evidence type="ECO:0000313" key="1">
    <source>
        <dbReference type="EMBL" id="PWZ56897.1"/>
    </source>
</evidence>
<reference evidence="1" key="1">
    <citation type="journal article" date="2018" name="Nat. Genet.">
        <title>Extensive intraspecific gene order and gene structural variations between Mo17 and other maize genomes.</title>
        <authorList>
            <person name="Sun S."/>
            <person name="Zhou Y."/>
            <person name="Chen J."/>
            <person name="Shi J."/>
            <person name="Zhao H."/>
            <person name="Zhao H."/>
            <person name="Song W."/>
            <person name="Zhang M."/>
            <person name="Cui Y."/>
            <person name="Dong X."/>
            <person name="Liu H."/>
            <person name="Ma X."/>
            <person name="Jiao Y."/>
            <person name="Wang B."/>
            <person name="Wei X."/>
            <person name="Stein J.C."/>
            <person name="Glaubitz J.C."/>
            <person name="Lu F."/>
            <person name="Yu G."/>
            <person name="Liang C."/>
            <person name="Fengler K."/>
            <person name="Li B."/>
            <person name="Rafalski A."/>
            <person name="Schnable P.S."/>
            <person name="Ware D.H."/>
            <person name="Buckler E.S."/>
            <person name="Lai J."/>
        </authorList>
    </citation>
    <scope>NUCLEOTIDE SEQUENCE [LARGE SCALE GENOMIC DNA]</scope>
    <source>
        <tissue evidence="1">Seedling</tissue>
    </source>
</reference>
<name>A0A317YE11_MAIZE</name>
<dbReference type="EMBL" id="NCVQ01000001">
    <property type="protein sequence ID" value="PWZ56897.1"/>
    <property type="molecule type" value="Genomic_DNA"/>
</dbReference>
<dbReference type="Proteomes" id="UP000251960">
    <property type="component" value="Chromosome 1"/>
</dbReference>
<protein>
    <submittedName>
        <fullName evidence="1">Uncharacterized protein</fullName>
    </submittedName>
</protein>
<gene>
    <name evidence="1" type="ORF">Zm00014a_011432</name>
</gene>
<accession>A0A317YE11</accession>
<dbReference type="AlphaFoldDB" id="A0A317YE11"/>
<organism evidence="1">
    <name type="scientific">Zea mays</name>
    <name type="common">Maize</name>
    <dbReference type="NCBI Taxonomy" id="4577"/>
    <lineage>
        <taxon>Eukaryota</taxon>
        <taxon>Viridiplantae</taxon>
        <taxon>Streptophyta</taxon>
        <taxon>Embryophyta</taxon>
        <taxon>Tracheophyta</taxon>
        <taxon>Spermatophyta</taxon>
        <taxon>Magnoliopsida</taxon>
        <taxon>Liliopsida</taxon>
        <taxon>Poales</taxon>
        <taxon>Poaceae</taxon>
        <taxon>PACMAD clade</taxon>
        <taxon>Panicoideae</taxon>
        <taxon>Andropogonodae</taxon>
        <taxon>Andropogoneae</taxon>
        <taxon>Tripsacinae</taxon>
        <taxon>Zea</taxon>
    </lineage>
</organism>
<proteinExistence type="predicted"/>